<dbReference type="STRING" id="29422.Lbru_0862"/>
<dbReference type="EC" id="4.1.3.38" evidence="11"/>
<evidence type="ECO:0000256" key="18">
    <source>
        <dbReference type="ARBA" id="ARBA00080135"/>
    </source>
</evidence>
<evidence type="ECO:0000256" key="9">
    <source>
        <dbReference type="ARBA" id="ARBA00022909"/>
    </source>
</evidence>
<evidence type="ECO:0000256" key="16">
    <source>
        <dbReference type="ARBA" id="ARBA00054027"/>
    </source>
</evidence>
<comment type="catalytic activity">
    <reaction evidence="12">
        <text>L-valine + 2-oxoglutarate = 3-methyl-2-oxobutanoate + L-glutamate</text>
        <dbReference type="Rhea" id="RHEA:24813"/>
        <dbReference type="ChEBI" id="CHEBI:11851"/>
        <dbReference type="ChEBI" id="CHEBI:16810"/>
        <dbReference type="ChEBI" id="CHEBI:29985"/>
        <dbReference type="ChEBI" id="CHEBI:57762"/>
        <dbReference type="EC" id="2.6.1.42"/>
    </reaction>
</comment>
<evidence type="ECO:0000256" key="2">
    <source>
        <dbReference type="ARBA" id="ARBA00003109"/>
    </source>
</evidence>
<comment type="pathway">
    <text evidence="5">Amino-acid biosynthesis; L-leucine biosynthesis; L-leucine from 3-methyl-2-oxobutanoate: step 4/4.</text>
</comment>
<dbReference type="InterPro" id="IPR018300">
    <property type="entry name" value="Aminotrans_IV_CS"/>
</dbReference>
<comment type="pathway">
    <text evidence="10">Cofactor biosynthesis; tetrahydrofolate biosynthesis; 4-aminobenzoate from chorismate: step 2/2.</text>
</comment>
<dbReference type="InterPro" id="IPR043132">
    <property type="entry name" value="BCAT-like_C"/>
</dbReference>
<reference evidence="21 22" key="1">
    <citation type="submission" date="2015-11" db="EMBL/GenBank/DDBJ databases">
        <title>Genomic analysis of 38 Legionella species identifies large and diverse effector repertoires.</title>
        <authorList>
            <person name="Burstein D."/>
            <person name="Amaro F."/>
            <person name="Zusman T."/>
            <person name="Lifshitz Z."/>
            <person name="Cohen O."/>
            <person name="Gilbert J.A."/>
            <person name="Pupko T."/>
            <person name="Shuman H.A."/>
            <person name="Segal G."/>
        </authorList>
    </citation>
    <scope>NUCLEOTIDE SEQUENCE [LARGE SCALE GENOMIC DNA]</scope>
    <source>
        <strain evidence="21 22">ATCC 43878</strain>
    </source>
</reference>
<proteinExistence type="inferred from homology"/>
<dbReference type="Gene3D" id="3.20.10.10">
    <property type="entry name" value="D-amino Acid Aminotransferase, subunit A, domain 2"/>
    <property type="match status" value="1"/>
</dbReference>
<protein>
    <recommendedName>
        <fullName evidence="17">Aminodeoxychorismate lyase</fullName>
        <ecNumber evidence="7">2.6.1.42</ecNumber>
        <ecNumber evidence="11">4.1.3.38</ecNumber>
    </recommendedName>
    <alternativeName>
        <fullName evidence="18">4-amino-4-deoxychorismate lyase</fullName>
    </alternativeName>
</protein>
<comment type="pathway">
    <text evidence="4">Amino-acid biosynthesis; L-valine biosynthesis; L-valine from pyruvate: step 4/4.</text>
</comment>
<evidence type="ECO:0000256" key="3">
    <source>
        <dbReference type="ARBA" id="ARBA00004824"/>
    </source>
</evidence>
<evidence type="ECO:0000256" key="4">
    <source>
        <dbReference type="ARBA" id="ARBA00004931"/>
    </source>
</evidence>
<evidence type="ECO:0000256" key="15">
    <source>
        <dbReference type="ARBA" id="ARBA00049529"/>
    </source>
</evidence>
<comment type="function">
    <text evidence="16">Involved in the biosynthesis of p-aminobenzoate (PABA), a precursor of tetrahydrofolate. Converts 4-amino-4-deoxychorismate into 4-aminobenzoate (PABA) and pyruvate.</text>
</comment>
<comment type="catalytic activity">
    <reaction evidence="14">
        <text>L-leucine + 2-oxoglutarate = 4-methyl-2-oxopentanoate + L-glutamate</text>
        <dbReference type="Rhea" id="RHEA:18321"/>
        <dbReference type="ChEBI" id="CHEBI:16810"/>
        <dbReference type="ChEBI" id="CHEBI:17865"/>
        <dbReference type="ChEBI" id="CHEBI:29985"/>
        <dbReference type="ChEBI" id="CHEBI:57427"/>
        <dbReference type="EC" id="2.6.1.42"/>
    </reaction>
</comment>
<name>A0A0W0SSP7_9GAMM</name>
<dbReference type="OrthoDB" id="9805628at2"/>
<evidence type="ECO:0000256" key="8">
    <source>
        <dbReference type="ARBA" id="ARBA00022898"/>
    </source>
</evidence>
<dbReference type="EMBL" id="LNXV01000005">
    <property type="protein sequence ID" value="KTC86368.1"/>
    <property type="molecule type" value="Genomic_DNA"/>
</dbReference>
<dbReference type="PATRIC" id="fig|29422.6.peg.904"/>
<evidence type="ECO:0000256" key="19">
    <source>
        <dbReference type="RuleBase" id="RU004106"/>
    </source>
</evidence>
<comment type="caution">
    <text evidence="21">The sequence shown here is derived from an EMBL/GenBank/DDBJ whole genome shotgun (WGS) entry which is preliminary data.</text>
</comment>
<dbReference type="SUPFAM" id="SSF56752">
    <property type="entry name" value="D-aminoacid aminotransferase-like PLP-dependent enzymes"/>
    <property type="match status" value="1"/>
</dbReference>
<evidence type="ECO:0000313" key="22">
    <source>
        <dbReference type="Proteomes" id="UP000054742"/>
    </source>
</evidence>
<evidence type="ECO:0000256" key="6">
    <source>
        <dbReference type="ARBA" id="ARBA00009320"/>
    </source>
</evidence>
<keyword evidence="22" id="KW-1185">Reference proteome</keyword>
<organism evidence="21 22">
    <name type="scientific">Legionella brunensis</name>
    <dbReference type="NCBI Taxonomy" id="29422"/>
    <lineage>
        <taxon>Bacteria</taxon>
        <taxon>Pseudomonadati</taxon>
        <taxon>Pseudomonadota</taxon>
        <taxon>Gammaproteobacteria</taxon>
        <taxon>Legionellales</taxon>
        <taxon>Legionellaceae</taxon>
        <taxon>Legionella</taxon>
    </lineage>
</organism>
<evidence type="ECO:0000256" key="10">
    <source>
        <dbReference type="ARBA" id="ARBA00035633"/>
    </source>
</evidence>
<dbReference type="PANTHER" id="PTHR42743">
    <property type="entry name" value="AMINO-ACID AMINOTRANSFERASE"/>
    <property type="match status" value="1"/>
</dbReference>
<dbReference type="PROSITE" id="PS00770">
    <property type="entry name" value="AA_TRANSFER_CLASS_4"/>
    <property type="match status" value="1"/>
</dbReference>
<dbReference type="Proteomes" id="UP000054742">
    <property type="component" value="Unassembled WGS sequence"/>
</dbReference>
<comment type="catalytic activity">
    <reaction evidence="13">
        <text>L-isoleucine + 2-oxoglutarate = (S)-3-methyl-2-oxopentanoate + L-glutamate</text>
        <dbReference type="Rhea" id="RHEA:24801"/>
        <dbReference type="ChEBI" id="CHEBI:16810"/>
        <dbReference type="ChEBI" id="CHEBI:29985"/>
        <dbReference type="ChEBI" id="CHEBI:35146"/>
        <dbReference type="ChEBI" id="CHEBI:58045"/>
        <dbReference type="EC" id="2.6.1.42"/>
    </reaction>
</comment>
<evidence type="ECO:0000256" key="13">
    <source>
        <dbReference type="ARBA" id="ARBA00048798"/>
    </source>
</evidence>
<evidence type="ECO:0000256" key="17">
    <source>
        <dbReference type="ARBA" id="ARBA00069174"/>
    </source>
</evidence>
<comment type="cofactor">
    <cofactor evidence="1 20">
        <name>pyridoxal 5'-phosphate</name>
        <dbReference type="ChEBI" id="CHEBI:597326"/>
    </cofactor>
</comment>
<dbReference type="InterPro" id="IPR050571">
    <property type="entry name" value="Class-IV_PLP-Dep_Aminotrnsfr"/>
</dbReference>
<comment type="similarity">
    <text evidence="6 19">Belongs to the class-IV pyridoxal-phosphate-dependent aminotransferase family.</text>
</comment>
<evidence type="ECO:0000256" key="20">
    <source>
        <dbReference type="RuleBase" id="RU004516"/>
    </source>
</evidence>
<keyword evidence="8 20" id="KW-0663">Pyridoxal phosphate</keyword>
<comment type="pathway">
    <text evidence="3">Amino-acid biosynthesis; L-isoleucine biosynthesis; L-isoleucine from 2-oxobutanoate: step 4/4.</text>
</comment>
<dbReference type="Gene3D" id="3.30.470.10">
    <property type="match status" value="1"/>
</dbReference>
<dbReference type="InterPro" id="IPR001544">
    <property type="entry name" value="Aminotrans_IV"/>
</dbReference>
<accession>A0A0W0SSP7</accession>
<dbReference type="EC" id="2.6.1.42" evidence="7"/>
<evidence type="ECO:0000256" key="11">
    <source>
        <dbReference type="ARBA" id="ARBA00035676"/>
    </source>
</evidence>
<evidence type="ECO:0000256" key="14">
    <source>
        <dbReference type="ARBA" id="ARBA00049229"/>
    </source>
</evidence>
<evidence type="ECO:0000256" key="7">
    <source>
        <dbReference type="ARBA" id="ARBA00013053"/>
    </source>
</evidence>
<dbReference type="GO" id="GO:0008652">
    <property type="term" value="P:amino acid biosynthetic process"/>
    <property type="evidence" value="ECO:0007669"/>
    <property type="project" value="UniProtKB-ARBA"/>
</dbReference>
<keyword evidence="9" id="KW-0289">Folate biosynthesis</keyword>
<comment type="catalytic activity">
    <reaction evidence="15">
        <text>4-amino-4-deoxychorismate = 4-aminobenzoate + pyruvate + H(+)</text>
        <dbReference type="Rhea" id="RHEA:16201"/>
        <dbReference type="ChEBI" id="CHEBI:15361"/>
        <dbReference type="ChEBI" id="CHEBI:15378"/>
        <dbReference type="ChEBI" id="CHEBI:17836"/>
        <dbReference type="ChEBI" id="CHEBI:58406"/>
        <dbReference type="EC" id="4.1.3.38"/>
    </reaction>
</comment>
<evidence type="ECO:0000256" key="12">
    <source>
        <dbReference type="ARBA" id="ARBA00048212"/>
    </source>
</evidence>
<dbReference type="InterPro" id="IPR036038">
    <property type="entry name" value="Aminotransferase-like"/>
</dbReference>
<dbReference type="PANTHER" id="PTHR42743:SF11">
    <property type="entry name" value="AMINODEOXYCHORISMATE LYASE"/>
    <property type="match status" value="1"/>
</dbReference>
<keyword evidence="21" id="KW-0456">Lyase</keyword>
<evidence type="ECO:0000256" key="1">
    <source>
        <dbReference type="ARBA" id="ARBA00001933"/>
    </source>
</evidence>
<dbReference type="InterPro" id="IPR043131">
    <property type="entry name" value="BCAT-like_N"/>
</dbReference>
<evidence type="ECO:0000313" key="21">
    <source>
        <dbReference type="EMBL" id="KTC86368.1"/>
    </source>
</evidence>
<comment type="function">
    <text evidence="2">Acts on leucine, isoleucine and valine.</text>
</comment>
<dbReference type="AlphaFoldDB" id="A0A0W0SSP7"/>
<dbReference type="FunFam" id="3.20.10.10:FF:000002">
    <property type="entry name" value="D-alanine aminotransferase"/>
    <property type="match status" value="1"/>
</dbReference>
<dbReference type="Pfam" id="PF01063">
    <property type="entry name" value="Aminotran_4"/>
    <property type="match status" value="1"/>
</dbReference>
<dbReference type="GO" id="GO:0008696">
    <property type="term" value="F:4-amino-4-deoxychorismate lyase activity"/>
    <property type="evidence" value="ECO:0007669"/>
    <property type="project" value="UniProtKB-EC"/>
</dbReference>
<gene>
    <name evidence="21" type="ORF">Lbru_0862</name>
</gene>
<evidence type="ECO:0000256" key="5">
    <source>
        <dbReference type="ARBA" id="ARBA00005072"/>
    </source>
</evidence>
<dbReference type="RefSeq" id="WP_058440957.1">
    <property type="nucleotide sequence ID" value="NZ_CAAAHU010000010.1"/>
</dbReference>
<dbReference type="GO" id="GO:0004084">
    <property type="term" value="F:branched-chain-amino-acid transaminase activity"/>
    <property type="evidence" value="ECO:0007669"/>
    <property type="project" value="UniProtKB-EC"/>
</dbReference>
<sequence length="271" mass="30403">MSTLIFINENGQNTPFPMDDRIFLGEGLFETLRIADGKPCYAKLHWQRLHNGASLLGIPLEIPFDLWLEKLHYCIELASLQNGGIKVTLSGGSASRGLDAKSQESRLCFDTFHYVKNSHALKLISAPWVRDNNNPIYQVKSVNYLEAIIARRQAQLVGADDVLFYNLKKHATETSIANLFIIKDNLLYTPNVESGILAGIVRQRLLFLSKANAISYFECELDELALHNADAMFVCNSLQGIRTVSMLDKSSFVPHHPLVNLLQELLAKDNC</sequence>
<dbReference type="GO" id="GO:0046656">
    <property type="term" value="P:folic acid biosynthetic process"/>
    <property type="evidence" value="ECO:0007669"/>
    <property type="project" value="UniProtKB-KW"/>
</dbReference>